<dbReference type="AlphaFoldDB" id="A0A561VGU6"/>
<comment type="caution">
    <text evidence="3">The sequence shown here is derived from an EMBL/GenBank/DDBJ whole genome shotgun (WGS) entry which is preliminary data.</text>
</comment>
<dbReference type="InterPro" id="IPR004919">
    <property type="entry name" value="GmrSD_N"/>
</dbReference>
<dbReference type="PANTHER" id="PTHR35149:SF2">
    <property type="entry name" value="DUF262 DOMAIN-CONTAINING PROTEIN"/>
    <property type="match status" value="1"/>
</dbReference>
<evidence type="ECO:0000313" key="3">
    <source>
        <dbReference type="EMBL" id="TWG10821.1"/>
    </source>
</evidence>
<evidence type="ECO:0000313" key="4">
    <source>
        <dbReference type="Proteomes" id="UP000320239"/>
    </source>
</evidence>
<organism evidence="3 4">
    <name type="scientific">Actinoplanes teichomyceticus</name>
    <dbReference type="NCBI Taxonomy" id="1867"/>
    <lineage>
        <taxon>Bacteria</taxon>
        <taxon>Bacillati</taxon>
        <taxon>Actinomycetota</taxon>
        <taxon>Actinomycetes</taxon>
        <taxon>Micromonosporales</taxon>
        <taxon>Micromonosporaceae</taxon>
        <taxon>Actinoplanes</taxon>
    </lineage>
</organism>
<accession>A0A561VGU6</accession>
<dbReference type="Proteomes" id="UP000320239">
    <property type="component" value="Unassembled WGS sequence"/>
</dbReference>
<reference evidence="3 4" key="1">
    <citation type="submission" date="2019-06" db="EMBL/GenBank/DDBJ databases">
        <title>Sequencing the genomes of 1000 actinobacteria strains.</title>
        <authorList>
            <person name="Klenk H.-P."/>
        </authorList>
    </citation>
    <scope>NUCLEOTIDE SEQUENCE [LARGE SCALE GENOMIC DNA]</scope>
    <source>
        <strain evidence="3 4">DSM 43866</strain>
    </source>
</reference>
<dbReference type="OrthoDB" id="9798761at2"/>
<gene>
    <name evidence="3" type="ORF">FHX34_107318</name>
</gene>
<dbReference type="InterPro" id="IPR011089">
    <property type="entry name" value="GmrSD_C"/>
</dbReference>
<name>A0A561VGU6_ACTTI</name>
<keyword evidence="4" id="KW-1185">Reference proteome</keyword>
<feature type="domain" description="GmrSD restriction endonucleases C-terminal" evidence="2">
    <location>
        <begin position="445"/>
        <end position="560"/>
    </location>
</feature>
<protein>
    <submittedName>
        <fullName evidence="3">Uncharacterized protein DUF1524</fullName>
    </submittedName>
</protein>
<sequence length="569" mass="63979">MGIQGREYSIGQILNSAAGKVEVPPHQRPYSWENAELKELWEDLMSFSDNLSGKTPEGKQYFLGSIVGLEKPEERSLEVLDGQQRLATITIALATIRDLLHEAGRQDLAQKVNIGQIVASSKMLDAPPEYVLKLGRVDDGFFRFTVLAYPPEEQKNIQAKTASQQAILRAKKFFRSQIIAHGESHGLALSAVALRLHHVVINQLTVVRVSSEAFDDVTDVFERLNDRGKGLSTLDLLRVYLIGKSPKQAQADVEEAWATVYELSQSATKVDAFLRHSWITHRGDVKSRSLYKEIKAVLDSPDQPAPLNNTVQFSQSLAQDAELYRKMVEGKHPDDRCSYWLRAIGTLGASNLWPAALAGSAVWANVPDYTNYATLLQRLVSTFVRWNVISGGESTVLEEAAFRVARIVRAGGGVEEASALLRPYLQEDEAIVRSFQRLSVVRPGYQRYVLEALEDWYANPKSSMPPEKPVSDAKTLWIEHVYPQSPDKHWGRWVKHDEYLNRLGNLTLIHKRVNAAMKNGDFAAKKARYRESGLLLNGYFEGVDSFSPQVIDQRQFEMAKCVPEVWKAF</sequence>
<evidence type="ECO:0000259" key="2">
    <source>
        <dbReference type="Pfam" id="PF07510"/>
    </source>
</evidence>
<dbReference type="PANTHER" id="PTHR35149">
    <property type="entry name" value="SLL5132 PROTEIN"/>
    <property type="match status" value="1"/>
</dbReference>
<dbReference type="Pfam" id="PF07510">
    <property type="entry name" value="GmrSD_C"/>
    <property type="match status" value="1"/>
</dbReference>
<dbReference type="Pfam" id="PF03235">
    <property type="entry name" value="GmrSD_N"/>
    <property type="match status" value="1"/>
</dbReference>
<evidence type="ECO:0000259" key="1">
    <source>
        <dbReference type="Pfam" id="PF03235"/>
    </source>
</evidence>
<dbReference type="EMBL" id="VIWY01000007">
    <property type="protein sequence ID" value="TWG10821.1"/>
    <property type="molecule type" value="Genomic_DNA"/>
</dbReference>
<dbReference type="RefSeq" id="WP_122976467.1">
    <property type="nucleotide sequence ID" value="NZ_BOMX01000064.1"/>
</dbReference>
<feature type="domain" description="GmrSD restriction endonucleases N-terminal" evidence="1">
    <location>
        <begin position="10"/>
        <end position="241"/>
    </location>
</feature>
<proteinExistence type="predicted"/>